<name>A0A2T4ALL5_TRIHA</name>
<organism evidence="2 3">
    <name type="scientific">Trichoderma harzianum CBS 226.95</name>
    <dbReference type="NCBI Taxonomy" id="983964"/>
    <lineage>
        <taxon>Eukaryota</taxon>
        <taxon>Fungi</taxon>
        <taxon>Dikarya</taxon>
        <taxon>Ascomycota</taxon>
        <taxon>Pezizomycotina</taxon>
        <taxon>Sordariomycetes</taxon>
        <taxon>Hypocreomycetidae</taxon>
        <taxon>Hypocreales</taxon>
        <taxon>Hypocreaceae</taxon>
        <taxon>Trichoderma</taxon>
    </lineage>
</organism>
<dbReference type="RefSeq" id="XP_024777644.1">
    <property type="nucleotide sequence ID" value="XM_024914501.1"/>
</dbReference>
<dbReference type="GeneID" id="36623066"/>
<protein>
    <submittedName>
        <fullName evidence="2">Uncharacterized protein</fullName>
    </submittedName>
</protein>
<gene>
    <name evidence="2" type="ORF">M431DRAFT_354125</name>
</gene>
<accession>A0A2T4ALL5</accession>
<dbReference type="AlphaFoldDB" id="A0A2T4ALL5"/>
<dbReference type="Proteomes" id="UP000241690">
    <property type="component" value="Unassembled WGS sequence"/>
</dbReference>
<evidence type="ECO:0000313" key="2">
    <source>
        <dbReference type="EMBL" id="PTB57967.1"/>
    </source>
</evidence>
<keyword evidence="3" id="KW-1185">Reference proteome</keyword>
<evidence type="ECO:0000313" key="3">
    <source>
        <dbReference type="Proteomes" id="UP000241690"/>
    </source>
</evidence>
<dbReference type="EMBL" id="KZ679677">
    <property type="protein sequence ID" value="PTB57967.1"/>
    <property type="molecule type" value="Genomic_DNA"/>
</dbReference>
<feature type="region of interest" description="Disordered" evidence="1">
    <location>
        <begin position="81"/>
        <end position="100"/>
    </location>
</feature>
<reference evidence="2 3" key="1">
    <citation type="submission" date="2016-07" db="EMBL/GenBank/DDBJ databases">
        <title>Multiple horizontal gene transfer events from other fungi enriched the ability of initially mycotrophic Trichoderma (Ascomycota) to feed on dead plant biomass.</title>
        <authorList>
            <consortium name="DOE Joint Genome Institute"/>
            <person name="Aerts A."/>
            <person name="Atanasova L."/>
            <person name="Chenthamara K."/>
            <person name="Zhang J."/>
            <person name="Grujic M."/>
            <person name="Henrissat B."/>
            <person name="Kuo A."/>
            <person name="Salamov A."/>
            <person name="Lipzen A."/>
            <person name="Labutti K."/>
            <person name="Barry K."/>
            <person name="Miao Y."/>
            <person name="Rahimi M.J."/>
            <person name="Shen Q."/>
            <person name="Grigoriev I.V."/>
            <person name="Kubicek C.P."/>
            <person name="Druzhinina I.S."/>
        </authorList>
    </citation>
    <scope>NUCLEOTIDE SEQUENCE [LARGE SCALE GENOMIC DNA]</scope>
    <source>
        <strain evidence="2 3">CBS 226.95</strain>
    </source>
</reference>
<evidence type="ECO:0000256" key="1">
    <source>
        <dbReference type="SAM" id="MobiDB-lite"/>
    </source>
</evidence>
<proteinExistence type="predicted"/>
<sequence length="100" mass="11237">MLDVSAHTYLYTCIRVMCLQRAVWIQRYNKPPKLHQYGFFFLLLTMLFCQFLSSHDASSLICSAAVKLNCKQTGGVLPHADRSADRSTMPRNGGVGINLV</sequence>